<name>A0ABD2PCX9_9CUCU</name>
<evidence type="ECO:0000313" key="2">
    <source>
        <dbReference type="Proteomes" id="UP001516400"/>
    </source>
</evidence>
<sequence>MTLFGKVIKTQLEENYTEVNTHDDRKKFNQAISGNVVNKHKLERIKNKAVRYEKTGHNMTEKQINVSKIRMQQLVQNFFVDDFDIQAAGKKEFVSCKQVKNQKRYLLGCELQDILPNIEKYTWNFHEAGHGKGVGATCERTADQEIATEGDITNLNEFATVIREKCPGIIMDAIEECETGQMNTIIIDESSEMVAFKGTLLVHEVTGIIFPTILQ</sequence>
<reference evidence="1 2" key="1">
    <citation type="journal article" date="2021" name="BMC Biol.">
        <title>Horizontally acquired antibacterial genes associated with adaptive radiation of ladybird beetles.</title>
        <authorList>
            <person name="Li H.S."/>
            <person name="Tang X.F."/>
            <person name="Huang Y.H."/>
            <person name="Xu Z.Y."/>
            <person name="Chen M.L."/>
            <person name="Du X.Y."/>
            <person name="Qiu B.Y."/>
            <person name="Chen P.T."/>
            <person name="Zhang W."/>
            <person name="Slipinski A."/>
            <person name="Escalona H.E."/>
            <person name="Waterhouse R.M."/>
            <person name="Zwick A."/>
            <person name="Pang H."/>
        </authorList>
    </citation>
    <scope>NUCLEOTIDE SEQUENCE [LARGE SCALE GENOMIC DNA]</scope>
    <source>
        <strain evidence="1">SYSU2018</strain>
    </source>
</reference>
<dbReference type="EMBL" id="JABFTP020000185">
    <property type="protein sequence ID" value="KAL3288817.1"/>
    <property type="molecule type" value="Genomic_DNA"/>
</dbReference>
<gene>
    <name evidence="1" type="ORF">HHI36_003250</name>
</gene>
<evidence type="ECO:0000313" key="1">
    <source>
        <dbReference type="EMBL" id="KAL3288817.1"/>
    </source>
</evidence>
<comment type="caution">
    <text evidence="1">The sequence shown here is derived from an EMBL/GenBank/DDBJ whole genome shotgun (WGS) entry which is preliminary data.</text>
</comment>
<organism evidence="1 2">
    <name type="scientific">Cryptolaemus montrouzieri</name>
    <dbReference type="NCBI Taxonomy" id="559131"/>
    <lineage>
        <taxon>Eukaryota</taxon>
        <taxon>Metazoa</taxon>
        <taxon>Ecdysozoa</taxon>
        <taxon>Arthropoda</taxon>
        <taxon>Hexapoda</taxon>
        <taxon>Insecta</taxon>
        <taxon>Pterygota</taxon>
        <taxon>Neoptera</taxon>
        <taxon>Endopterygota</taxon>
        <taxon>Coleoptera</taxon>
        <taxon>Polyphaga</taxon>
        <taxon>Cucujiformia</taxon>
        <taxon>Coccinelloidea</taxon>
        <taxon>Coccinellidae</taxon>
        <taxon>Scymninae</taxon>
        <taxon>Scymnini</taxon>
        <taxon>Cryptolaemus</taxon>
    </lineage>
</organism>
<keyword evidence="2" id="KW-1185">Reference proteome</keyword>
<accession>A0ABD2PCX9</accession>
<protein>
    <submittedName>
        <fullName evidence="1">Uncharacterized protein</fullName>
    </submittedName>
</protein>
<dbReference type="AlphaFoldDB" id="A0ABD2PCX9"/>
<proteinExistence type="predicted"/>
<dbReference type="Proteomes" id="UP001516400">
    <property type="component" value="Unassembled WGS sequence"/>
</dbReference>